<name>A0AA39QXT8_9LECA</name>
<accession>A0AA39QXT8</accession>
<protein>
    <submittedName>
        <fullName evidence="1">Uncharacterized protein</fullName>
    </submittedName>
</protein>
<dbReference type="AlphaFoldDB" id="A0AA39QXT8"/>
<evidence type="ECO:0000313" key="1">
    <source>
        <dbReference type="EMBL" id="KAK0511173.1"/>
    </source>
</evidence>
<evidence type="ECO:0000313" key="2">
    <source>
        <dbReference type="Proteomes" id="UP001166286"/>
    </source>
</evidence>
<organism evidence="1 2">
    <name type="scientific">Cladonia borealis</name>
    <dbReference type="NCBI Taxonomy" id="184061"/>
    <lineage>
        <taxon>Eukaryota</taxon>
        <taxon>Fungi</taxon>
        <taxon>Dikarya</taxon>
        <taxon>Ascomycota</taxon>
        <taxon>Pezizomycotina</taxon>
        <taxon>Lecanoromycetes</taxon>
        <taxon>OSLEUM clade</taxon>
        <taxon>Lecanoromycetidae</taxon>
        <taxon>Lecanorales</taxon>
        <taxon>Lecanorineae</taxon>
        <taxon>Cladoniaceae</taxon>
        <taxon>Cladonia</taxon>
    </lineage>
</organism>
<dbReference type="EMBL" id="JAFEKC020000014">
    <property type="protein sequence ID" value="KAK0511173.1"/>
    <property type="molecule type" value="Genomic_DNA"/>
</dbReference>
<proteinExistence type="predicted"/>
<keyword evidence="2" id="KW-1185">Reference proteome</keyword>
<comment type="caution">
    <text evidence="1">The sequence shown here is derived from an EMBL/GenBank/DDBJ whole genome shotgun (WGS) entry which is preliminary data.</text>
</comment>
<dbReference type="Proteomes" id="UP001166286">
    <property type="component" value="Unassembled WGS sequence"/>
</dbReference>
<sequence length="103" mass="11570">MTLEISAVEGNAASGGELLRLCINGLPDQSFDLYHYHLDTWTFFPKSHDQCLELGMGYYLLNWESFNVSFDRLDGIMGTFRGLSWPLDLDPRAGPQLLSRVGA</sequence>
<gene>
    <name evidence="1" type="ORF">JMJ35_006725</name>
</gene>
<reference evidence="1" key="1">
    <citation type="submission" date="2023-03" db="EMBL/GenBank/DDBJ databases">
        <title>Complete genome of Cladonia borealis.</title>
        <authorList>
            <person name="Park H."/>
        </authorList>
    </citation>
    <scope>NUCLEOTIDE SEQUENCE</scope>
    <source>
        <strain evidence="1">ANT050790</strain>
    </source>
</reference>